<evidence type="ECO:0000313" key="9">
    <source>
        <dbReference type="EMBL" id="KTB04165.1"/>
    </source>
</evidence>
<evidence type="ECO:0000256" key="3">
    <source>
        <dbReference type="ARBA" id="ARBA00022554"/>
    </source>
</evidence>
<dbReference type="VEuPathDB" id="FungiDB:GVI51_M06567"/>
<sequence length="485" mass="53662">MIDNPTATVGSSITNLVKTIVGAGLFAIPFAFKNDGVAVGLLLIFLAAVTSSFGLILLVKCSKTLINPRNSSFFTICMLTYPSLAPLFDLAMVVQCFGVGLSYLVLVGDFFPDLFGGERKYWILLSAILVVPLCCLKKLDNLKYSSIVGVIALLYLSLLIGFRYLTDVAFAPEISFERGEISWFKVYDYKGLLSTFSIIIFAYVGAMNIFTIVNELQDNSMTNVRKVVDSSILISTILFLFVGLFGYLTFGSLTMGNILLNYDSDSLAIGIGKFCLAMMLILTFPLLFHPLRTAINNIVVWFIIKFEKSSLTPEISARDSEASNYVTAETHTSRPINLIINDDEVNDCEELNEDLLDSNNVIYQEHGHEEEPPKGGLNGVEHDVPFPETRFYIITALLLVSMYAMALNVKSFALVLSLVGATGSTSISFILPGLFGYKLIGTDALAIGHTMTKEDRLYRRLSLLLIYFGFAVMFLSLYVTLKYQQ</sequence>
<evidence type="ECO:0000256" key="4">
    <source>
        <dbReference type="ARBA" id="ARBA00022692"/>
    </source>
</evidence>
<evidence type="ECO:0000313" key="10">
    <source>
        <dbReference type="Proteomes" id="UP000054886"/>
    </source>
</evidence>
<protein>
    <submittedName>
        <fullName evidence="9">Vacuolar amino acid transporter 7</fullName>
    </submittedName>
</protein>
<feature type="transmembrane region" description="Helical" evidence="7">
    <location>
        <begin position="267"/>
        <end position="288"/>
    </location>
</feature>
<dbReference type="VEuPathDB" id="FungiDB:CAGL0M06611g"/>
<feature type="transmembrane region" description="Helical" evidence="7">
    <location>
        <begin position="391"/>
        <end position="409"/>
    </location>
</feature>
<name>A0A0W0CXR1_CANGB</name>
<keyword evidence="6 7" id="KW-0472">Membrane</keyword>
<feature type="transmembrane region" description="Helical" evidence="7">
    <location>
        <begin position="461"/>
        <end position="481"/>
    </location>
</feature>
<dbReference type="GO" id="GO:0005886">
    <property type="term" value="C:plasma membrane"/>
    <property type="evidence" value="ECO:0007669"/>
    <property type="project" value="EnsemblFungi"/>
</dbReference>
<feature type="transmembrane region" description="Helical" evidence="7">
    <location>
        <begin position="12"/>
        <end position="32"/>
    </location>
</feature>
<dbReference type="Proteomes" id="UP000054886">
    <property type="component" value="Unassembled WGS sequence"/>
</dbReference>
<feature type="transmembrane region" description="Helical" evidence="7">
    <location>
        <begin position="192"/>
        <end position="211"/>
    </location>
</feature>
<comment type="caution">
    <text evidence="9">The sequence shown here is derived from an EMBL/GenBank/DDBJ whole genome shotgun (WGS) entry which is preliminary data.</text>
</comment>
<feature type="transmembrane region" description="Helical" evidence="7">
    <location>
        <begin position="121"/>
        <end position="139"/>
    </location>
</feature>
<comment type="similarity">
    <text evidence="2">Belongs to the amino acid/polyamine transporter 2 family.</text>
</comment>
<dbReference type="GO" id="GO:0043937">
    <property type="term" value="P:regulation of sporulation"/>
    <property type="evidence" value="ECO:0007669"/>
    <property type="project" value="EnsemblFungi"/>
</dbReference>
<evidence type="ECO:0000256" key="1">
    <source>
        <dbReference type="ARBA" id="ARBA00004128"/>
    </source>
</evidence>
<accession>A0A0W0CXR1</accession>
<evidence type="ECO:0000256" key="5">
    <source>
        <dbReference type="ARBA" id="ARBA00022989"/>
    </source>
</evidence>
<dbReference type="InterPro" id="IPR013057">
    <property type="entry name" value="AA_transpt_TM"/>
</dbReference>
<dbReference type="GO" id="GO:0000329">
    <property type="term" value="C:fungal-type vacuole membrane"/>
    <property type="evidence" value="ECO:0007669"/>
    <property type="project" value="TreeGrafter"/>
</dbReference>
<evidence type="ECO:0000259" key="8">
    <source>
        <dbReference type="Pfam" id="PF01490"/>
    </source>
</evidence>
<dbReference type="VEuPathDB" id="FungiDB:GWK60_M06567"/>
<dbReference type="Pfam" id="PF01490">
    <property type="entry name" value="Aa_trans"/>
    <property type="match status" value="1"/>
</dbReference>
<keyword evidence="4 7" id="KW-0812">Transmembrane</keyword>
<evidence type="ECO:0000256" key="6">
    <source>
        <dbReference type="ARBA" id="ARBA00023136"/>
    </source>
</evidence>
<reference evidence="9 10" key="1">
    <citation type="submission" date="2015-10" db="EMBL/GenBank/DDBJ databases">
        <title>Draft genomes sequences of Candida glabrata isolates 1A, 1B, 2A, 2B, 3A and 3B.</title>
        <authorList>
            <person name="Haavelsrud O.E."/>
            <person name="Gaustad P."/>
        </authorList>
    </citation>
    <scope>NUCLEOTIDE SEQUENCE [LARGE SCALE GENOMIC DNA]</scope>
    <source>
        <strain evidence="9">910700640</strain>
    </source>
</reference>
<keyword evidence="3" id="KW-0926">Vacuole</keyword>
<comment type="subcellular location">
    <subcellularLocation>
        <location evidence="1">Vacuole membrane</location>
        <topology evidence="1">Multi-pass membrane protein</topology>
    </subcellularLocation>
</comment>
<organism evidence="9 10">
    <name type="scientific">Candida glabrata</name>
    <name type="common">Yeast</name>
    <name type="synonym">Torulopsis glabrata</name>
    <dbReference type="NCBI Taxonomy" id="5478"/>
    <lineage>
        <taxon>Eukaryota</taxon>
        <taxon>Fungi</taxon>
        <taxon>Dikarya</taxon>
        <taxon>Ascomycota</taxon>
        <taxon>Saccharomycotina</taxon>
        <taxon>Saccharomycetes</taxon>
        <taxon>Saccharomycetales</taxon>
        <taxon>Saccharomycetaceae</taxon>
        <taxon>Nakaseomyces</taxon>
    </lineage>
</organism>
<dbReference type="GO" id="GO:0005313">
    <property type="term" value="F:L-glutamate transmembrane transporter activity"/>
    <property type="evidence" value="ECO:0007669"/>
    <property type="project" value="TreeGrafter"/>
</dbReference>
<dbReference type="VEuPathDB" id="FungiDB:B1J91_M06611g"/>
<feature type="transmembrane region" description="Helical" evidence="7">
    <location>
        <begin position="146"/>
        <end position="165"/>
    </location>
</feature>
<dbReference type="PANTHER" id="PTHR22950:SF224">
    <property type="entry name" value="VACUOLAR AMINO ACID TRANSPORTER 7"/>
    <property type="match status" value="1"/>
</dbReference>
<dbReference type="EMBL" id="LLZZ01000117">
    <property type="protein sequence ID" value="KTB04165.1"/>
    <property type="molecule type" value="Genomic_DNA"/>
</dbReference>
<dbReference type="GO" id="GO:0015194">
    <property type="term" value="F:L-serine transmembrane transporter activity"/>
    <property type="evidence" value="ECO:0007669"/>
    <property type="project" value="TreeGrafter"/>
</dbReference>
<dbReference type="GO" id="GO:0005290">
    <property type="term" value="F:L-histidine transmembrane transporter activity"/>
    <property type="evidence" value="ECO:0007669"/>
    <property type="project" value="TreeGrafter"/>
</dbReference>
<feature type="domain" description="Amino acid transporter transmembrane" evidence="8">
    <location>
        <begin position="6"/>
        <end position="480"/>
    </location>
</feature>
<feature type="transmembrane region" description="Helical" evidence="7">
    <location>
        <begin position="71"/>
        <end position="101"/>
    </location>
</feature>
<dbReference type="PANTHER" id="PTHR22950">
    <property type="entry name" value="AMINO ACID TRANSPORTER"/>
    <property type="match status" value="1"/>
</dbReference>
<dbReference type="GO" id="GO:0015189">
    <property type="term" value="F:L-lysine transmembrane transporter activity"/>
    <property type="evidence" value="ECO:0007669"/>
    <property type="project" value="TreeGrafter"/>
</dbReference>
<feature type="transmembrane region" description="Helical" evidence="7">
    <location>
        <begin position="38"/>
        <end position="59"/>
    </location>
</feature>
<gene>
    <name evidence="9" type="ORF">AO440_004138</name>
</gene>
<evidence type="ECO:0000256" key="2">
    <source>
        <dbReference type="ARBA" id="ARBA00008066"/>
    </source>
</evidence>
<dbReference type="GO" id="GO:0005302">
    <property type="term" value="F:L-tyrosine transmembrane transporter activity"/>
    <property type="evidence" value="ECO:0007669"/>
    <property type="project" value="TreeGrafter"/>
</dbReference>
<proteinExistence type="inferred from homology"/>
<dbReference type="AlphaFoldDB" id="A0A0W0CXR1"/>
<evidence type="ECO:0000256" key="7">
    <source>
        <dbReference type="SAM" id="Phobius"/>
    </source>
</evidence>
<keyword evidence="5 7" id="KW-1133">Transmembrane helix</keyword>
<feature type="transmembrane region" description="Helical" evidence="7">
    <location>
        <begin position="232"/>
        <end position="255"/>
    </location>
</feature>
<dbReference type="GO" id="GO:0061459">
    <property type="term" value="F:L-arginine transmembrane transporter activity"/>
    <property type="evidence" value="ECO:0007669"/>
    <property type="project" value="TreeGrafter"/>
</dbReference>
<feature type="transmembrane region" description="Helical" evidence="7">
    <location>
        <begin position="415"/>
        <end position="440"/>
    </location>
</feature>